<dbReference type="InterPro" id="IPR025836">
    <property type="entry name" value="Zn_knuckle_CX2CX4HX4C"/>
</dbReference>
<feature type="region of interest" description="Disordered" evidence="1">
    <location>
        <begin position="252"/>
        <end position="288"/>
    </location>
</feature>
<organism evidence="3">
    <name type="scientific">Fagus sylvatica</name>
    <name type="common">Beechnut</name>
    <dbReference type="NCBI Taxonomy" id="28930"/>
    <lineage>
        <taxon>Eukaryota</taxon>
        <taxon>Viridiplantae</taxon>
        <taxon>Streptophyta</taxon>
        <taxon>Embryophyta</taxon>
        <taxon>Tracheophyta</taxon>
        <taxon>Spermatophyta</taxon>
        <taxon>Magnoliopsida</taxon>
        <taxon>eudicotyledons</taxon>
        <taxon>Gunneridae</taxon>
        <taxon>Pentapetalae</taxon>
        <taxon>rosids</taxon>
        <taxon>fabids</taxon>
        <taxon>Fagales</taxon>
        <taxon>Fagaceae</taxon>
        <taxon>Fagus</taxon>
    </lineage>
</organism>
<sequence>MEEIDGLWKRFSLKDQEDDKFDLSSMAQQDKPTLAAKFFTRRTINIEAVARTFKPLWQTKNNFSLQDVGDNMVLVEFEDRSDLERVLIGEPWSYDKYLIAFQRVGDGREVEDLLFNRVDFWVQIHNLPILCMKKSVAERLGRSIGEVVRTQVQDEDTGNGRCMRVRVKVDITKPLNRGRKIGLANGGEGWVSFKYERLPNFCYWCGIPTHGERDCEEWLKTTDEEKDKDPEYGVWLRASQDRVLRRVQVTVEGRSRSTSKPMGGEQAVPPSPQAPTKPAVVHSPPTELDPTDMETTEYLGGINKATDFAAQNSATFEDQLRAIDMALNYTSVIPEKSGTAGTPPNPMSCLSWNCRGLGNPGTVQELANMVRVKDPSAIFVMETWSHEEYLEKMTFRLLSRATPVATLMPSSKKDQKTLGDSLGYTGLLKHTRREETWALLRHLDSKFQLPWCCIGDFNEILKLEEMKGRFARPDRQMRGFRSALDDCGLVDLRYRGFPFTWCNNRDPPFTTWVRLDRAVANMEWLHRFPMAQVEHIDVSKSDHKCLWLSCLPPVVTRSKRRPFRFEEIWMTDGGCEETITKAWEMSKPGTRMFKIEILQQRIKQAESLAIQDRVHANINGLAEGAELAAGEGRKILETKIQNLVIMFWLPFETLHHMHHNKIGREGAMAMKLDMSKAYDRVEWSYLEQIMKKMGFHQKWIGLMTECISSVSYSILINGEPHGNIHPSRGLRQGDPLSPYLFLLCAEGFHSLLKKAESNGDIQGVSLCRGGPKITHLFFADDSLLFAKATTTACEKIQSMLGQYEKASGQQVNRDKTTIFFSKAVPIPTQNAIKESLNVPVIRQYEKYLGLPSLIGRKRAESFTQIKERVWHKLKGWKEKLLSQAGVGTKHLLHNEKQQLPGSSTTDALQPIWKAVWSLRIPKKCQLFVWRASREALPTRVNLCKRHIPIDPKCENCRKCPEDVLHAVWSCPVLTPVWDKEPWIHSLRATPIMDFADLFSKVLDIGTYQNTEVFSIISWARAYLDEFVSSIEPLQPAEPTPTLVIKWQPPSRHNFKINYDGAVFKETNEAGIGIVVRNKAGHVMASLVQKVRYPQSVENIEAWAAKRAVQFVSEIGLKEAEFEGDSKTIVAALNDPHHCPTHYGLLIADAKSLAHALDSYCFTHVKRQGNGLAHALARMAKHTDILEVWMEDVPPPLQQFCETLESPVLLEYIASQLSPCFSYFFFFYSMAMAGLASFTNSLLSSQSHPPSLSHVWSLSPSPSQISLRTSFRSHPTLFTTHSSLDAANDTKQDTPSPIELRYAAFPTVMDINQIREILPHRSVHFFFTVSSS</sequence>
<dbReference type="InterPro" id="IPR036397">
    <property type="entry name" value="RNaseH_sf"/>
</dbReference>
<dbReference type="Pfam" id="PF14392">
    <property type="entry name" value="zf-CCHC_4"/>
    <property type="match status" value="1"/>
</dbReference>
<dbReference type="InterPro" id="IPR000477">
    <property type="entry name" value="RT_dom"/>
</dbReference>
<dbReference type="SUPFAM" id="SSF53098">
    <property type="entry name" value="Ribonuclease H-like"/>
    <property type="match status" value="1"/>
</dbReference>
<dbReference type="GO" id="GO:0004523">
    <property type="term" value="F:RNA-DNA hybrid ribonuclease activity"/>
    <property type="evidence" value="ECO:0007669"/>
    <property type="project" value="InterPro"/>
</dbReference>
<evidence type="ECO:0000313" key="3">
    <source>
        <dbReference type="EMBL" id="SPC77060.1"/>
    </source>
</evidence>
<dbReference type="EMBL" id="OIVN01000249">
    <property type="protein sequence ID" value="SPC77060.1"/>
    <property type="molecule type" value="Genomic_DNA"/>
</dbReference>
<dbReference type="PANTHER" id="PTHR31286">
    <property type="entry name" value="GLYCINE-RICH CELL WALL STRUCTURAL PROTEIN 1.8-LIKE"/>
    <property type="match status" value="1"/>
</dbReference>
<dbReference type="Pfam" id="PF13456">
    <property type="entry name" value="RVT_3"/>
    <property type="match status" value="1"/>
</dbReference>
<evidence type="ECO:0000256" key="1">
    <source>
        <dbReference type="SAM" id="MobiDB-lite"/>
    </source>
</evidence>
<dbReference type="InterPro" id="IPR036691">
    <property type="entry name" value="Endo/exonu/phosph_ase_sf"/>
</dbReference>
<dbReference type="PROSITE" id="PS50878">
    <property type="entry name" value="RT_POL"/>
    <property type="match status" value="1"/>
</dbReference>
<dbReference type="PANTHER" id="PTHR31286:SF167">
    <property type="entry name" value="OS09G0268800 PROTEIN"/>
    <property type="match status" value="1"/>
</dbReference>
<feature type="domain" description="Reverse transcriptase" evidence="2">
    <location>
        <begin position="566"/>
        <end position="852"/>
    </location>
</feature>
<proteinExistence type="predicted"/>
<evidence type="ECO:0000259" key="2">
    <source>
        <dbReference type="PROSITE" id="PS50878"/>
    </source>
</evidence>
<dbReference type="Pfam" id="PF13966">
    <property type="entry name" value="zf-RVT"/>
    <property type="match status" value="1"/>
</dbReference>
<gene>
    <name evidence="3" type="ORF">FSB_LOCUS4942</name>
</gene>
<dbReference type="Pfam" id="PF14111">
    <property type="entry name" value="DUF4283"/>
    <property type="match status" value="1"/>
</dbReference>
<dbReference type="InterPro" id="IPR040256">
    <property type="entry name" value="At4g02000-like"/>
</dbReference>
<dbReference type="Gene3D" id="3.30.420.10">
    <property type="entry name" value="Ribonuclease H-like superfamily/Ribonuclease H"/>
    <property type="match status" value="1"/>
</dbReference>
<dbReference type="InterPro" id="IPR025558">
    <property type="entry name" value="DUF4283"/>
</dbReference>
<dbReference type="SUPFAM" id="SSF56219">
    <property type="entry name" value="DNase I-like"/>
    <property type="match status" value="1"/>
</dbReference>
<dbReference type="Gene3D" id="3.60.10.10">
    <property type="entry name" value="Endonuclease/exonuclease/phosphatase"/>
    <property type="match status" value="1"/>
</dbReference>
<name>A0A2N9EQW7_FAGSY</name>
<accession>A0A2N9EQW7</accession>
<dbReference type="InterPro" id="IPR026960">
    <property type="entry name" value="RVT-Znf"/>
</dbReference>
<dbReference type="InterPro" id="IPR044730">
    <property type="entry name" value="RNase_H-like_dom_plant"/>
</dbReference>
<dbReference type="GO" id="GO:0003676">
    <property type="term" value="F:nucleic acid binding"/>
    <property type="evidence" value="ECO:0007669"/>
    <property type="project" value="InterPro"/>
</dbReference>
<dbReference type="InterPro" id="IPR012337">
    <property type="entry name" value="RNaseH-like_sf"/>
</dbReference>
<dbReference type="Pfam" id="PF00078">
    <property type="entry name" value="RVT_1"/>
    <property type="match status" value="1"/>
</dbReference>
<reference evidence="3" key="1">
    <citation type="submission" date="2018-02" db="EMBL/GenBank/DDBJ databases">
        <authorList>
            <person name="Cohen D.B."/>
            <person name="Kent A.D."/>
        </authorList>
    </citation>
    <scope>NUCLEOTIDE SEQUENCE</scope>
</reference>
<dbReference type="CDD" id="cd06222">
    <property type="entry name" value="RNase_H_like"/>
    <property type="match status" value="1"/>
</dbReference>
<protein>
    <recommendedName>
        <fullName evidence="2">Reverse transcriptase domain-containing protein</fullName>
    </recommendedName>
</protein>
<dbReference type="InterPro" id="IPR002156">
    <property type="entry name" value="RNaseH_domain"/>
</dbReference>
<dbReference type="CDD" id="cd01650">
    <property type="entry name" value="RT_nLTR_like"/>
    <property type="match status" value="1"/>
</dbReference>